<protein>
    <recommendedName>
        <fullName evidence="10">Fibronectin type-III domain-containing protein</fullName>
    </recommendedName>
</protein>
<keyword evidence="2 8" id="KW-0812">Transmembrane</keyword>
<accession>A0A315UVH6</accession>
<evidence type="ECO:0000259" key="10">
    <source>
        <dbReference type="PROSITE" id="PS50853"/>
    </source>
</evidence>
<name>A0A315UVH6_GAMAF</name>
<dbReference type="GO" id="GO:0009897">
    <property type="term" value="C:external side of plasma membrane"/>
    <property type="evidence" value="ECO:0007669"/>
    <property type="project" value="TreeGrafter"/>
</dbReference>
<evidence type="ECO:0000256" key="5">
    <source>
        <dbReference type="ARBA" id="ARBA00023136"/>
    </source>
</evidence>
<feature type="signal peptide" evidence="9">
    <location>
        <begin position="1"/>
        <end position="21"/>
    </location>
</feature>
<evidence type="ECO:0000256" key="9">
    <source>
        <dbReference type="SAM" id="SignalP"/>
    </source>
</evidence>
<dbReference type="SUPFAM" id="SSF49265">
    <property type="entry name" value="Fibronectin type III"/>
    <property type="match status" value="1"/>
</dbReference>
<keyword evidence="3 9" id="KW-0732">Signal</keyword>
<keyword evidence="5 8" id="KW-0472">Membrane</keyword>
<evidence type="ECO:0000256" key="6">
    <source>
        <dbReference type="ARBA" id="ARBA00023170"/>
    </source>
</evidence>
<dbReference type="AlphaFoldDB" id="A0A315UVH6"/>
<dbReference type="InterPro" id="IPR036116">
    <property type="entry name" value="FN3_sf"/>
</dbReference>
<evidence type="ECO:0000256" key="7">
    <source>
        <dbReference type="ARBA" id="ARBA00023180"/>
    </source>
</evidence>
<gene>
    <name evidence="11" type="ORF">CCH79_00014516</name>
</gene>
<reference evidence="11 12" key="1">
    <citation type="journal article" date="2018" name="G3 (Bethesda)">
        <title>A High-Quality Reference Genome for the Invasive Mosquitofish Gambusia affinis Using a Chicago Library.</title>
        <authorList>
            <person name="Hoffberg S.L."/>
            <person name="Troendle N.J."/>
            <person name="Glenn T.C."/>
            <person name="Mahmud O."/>
            <person name="Louha S."/>
            <person name="Chalopin D."/>
            <person name="Bennetzen J.L."/>
            <person name="Mauricio R."/>
        </authorList>
    </citation>
    <scope>NUCLEOTIDE SEQUENCE [LARGE SCALE GENOMIC DNA]</scope>
    <source>
        <strain evidence="11">NE01/NJP1002.9</strain>
        <tissue evidence="11">Muscle</tissue>
    </source>
</reference>
<evidence type="ECO:0000256" key="2">
    <source>
        <dbReference type="ARBA" id="ARBA00022692"/>
    </source>
</evidence>
<dbReference type="OMA" id="IEECPSY"/>
<keyword evidence="4 8" id="KW-1133">Transmembrane helix</keyword>
<feature type="domain" description="Fibronectin type-III" evidence="10">
    <location>
        <begin position="214"/>
        <end position="303"/>
    </location>
</feature>
<dbReference type="Gene3D" id="2.60.40.10">
    <property type="entry name" value="Immunoglobulins"/>
    <property type="match status" value="1"/>
</dbReference>
<evidence type="ECO:0000313" key="12">
    <source>
        <dbReference type="Proteomes" id="UP000250572"/>
    </source>
</evidence>
<evidence type="ECO:0000313" key="11">
    <source>
        <dbReference type="EMBL" id="PWA14805.1"/>
    </source>
</evidence>
<dbReference type="InterPro" id="IPR013783">
    <property type="entry name" value="Ig-like_fold"/>
</dbReference>
<feature type="transmembrane region" description="Helical" evidence="8">
    <location>
        <begin position="305"/>
        <end position="327"/>
    </location>
</feature>
<dbReference type="GO" id="GO:0004896">
    <property type="term" value="F:cytokine receptor activity"/>
    <property type="evidence" value="ECO:0007669"/>
    <property type="project" value="TreeGrafter"/>
</dbReference>
<dbReference type="Proteomes" id="UP000250572">
    <property type="component" value="Unassembled WGS sequence"/>
</dbReference>
<evidence type="ECO:0000256" key="8">
    <source>
        <dbReference type="SAM" id="Phobius"/>
    </source>
</evidence>
<feature type="chain" id="PRO_5016341270" description="Fibronectin type-III domain-containing protein" evidence="9">
    <location>
        <begin position="22"/>
        <end position="384"/>
    </location>
</feature>
<comment type="subcellular location">
    <subcellularLocation>
        <location evidence="1">Membrane</location>
        <topology evidence="1">Single-pass type I membrane protein</topology>
    </subcellularLocation>
</comment>
<evidence type="ECO:0000256" key="3">
    <source>
        <dbReference type="ARBA" id="ARBA00022729"/>
    </source>
</evidence>
<dbReference type="CDD" id="cd00063">
    <property type="entry name" value="FN3"/>
    <property type="match status" value="1"/>
</dbReference>
<dbReference type="InterPro" id="IPR003961">
    <property type="entry name" value="FN3_dom"/>
</dbReference>
<sequence>MFRCLEFVAVVCLFLAAKTTTEQILPPQNLSLRWINVFIPELTWEPPPHSMANCHYEGKIEKNNELKSTFGPIKDKFMSFNNDPLFTEGRHLSCSLETVCHAKRSEPAFLNITYPGLVKSLDFYMTSAKRGHCSWSPAMTTPDLRFFYQLKDQFVDGPPTVTLQECSSYSYTGGVKSGCDLDTTARMSIMILFNATVNNEVVWNTFHLDELKVKPVAPDWTVKENKDNFNISWTPPDVLDLSSWTFKINYTVCGKEERPLSASGHSYRLERSPSCRYCMKIQAISDRGNSPETDEKCFDPDRASFSAYIVIVALLVTLAGISIACLLRNKKRIFPKIPVPSNFFKDVMENNNESFFRKLYVPPEEQENCTVTVVKDAQTIKPDC</sequence>
<dbReference type="STRING" id="33528.ENSGAFP00000004304"/>
<dbReference type="PANTHER" id="PTHR23037">
    <property type="entry name" value="CYTOKINE RECEPTOR"/>
    <property type="match status" value="1"/>
</dbReference>
<comment type="caution">
    <text evidence="11">The sequence shown here is derived from an EMBL/GenBank/DDBJ whole genome shotgun (WGS) entry which is preliminary data.</text>
</comment>
<evidence type="ECO:0000256" key="4">
    <source>
        <dbReference type="ARBA" id="ARBA00022989"/>
    </source>
</evidence>
<dbReference type="EMBL" id="NHOQ01002757">
    <property type="protein sequence ID" value="PWA14805.1"/>
    <property type="molecule type" value="Genomic_DNA"/>
</dbReference>
<organism evidence="11 12">
    <name type="scientific">Gambusia affinis</name>
    <name type="common">Western mosquitofish</name>
    <name type="synonym">Heterandria affinis</name>
    <dbReference type="NCBI Taxonomy" id="33528"/>
    <lineage>
        <taxon>Eukaryota</taxon>
        <taxon>Metazoa</taxon>
        <taxon>Chordata</taxon>
        <taxon>Craniata</taxon>
        <taxon>Vertebrata</taxon>
        <taxon>Euteleostomi</taxon>
        <taxon>Actinopterygii</taxon>
        <taxon>Neopterygii</taxon>
        <taxon>Teleostei</taxon>
        <taxon>Neoteleostei</taxon>
        <taxon>Acanthomorphata</taxon>
        <taxon>Ovalentaria</taxon>
        <taxon>Atherinomorphae</taxon>
        <taxon>Cyprinodontiformes</taxon>
        <taxon>Poeciliidae</taxon>
        <taxon>Poeciliinae</taxon>
        <taxon>Gambusia</taxon>
    </lineage>
</organism>
<keyword evidence="7" id="KW-0325">Glycoprotein</keyword>
<keyword evidence="6" id="KW-0675">Receptor</keyword>
<proteinExistence type="predicted"/>
<evidence type="ECO:0000256" key="1">
    <source>
        <dbReference type="ARBA" id="ARBA00004479"/>
    </source>
</evidence>
<dbReference type="PANTHER" id="PTHR23037:SF45">
    <property type="entry name" value="INTERLEUKIN 13 RECEPTOR SUBUNIT ALPHA 2"/>
    <property type="match status" value="1"/>
</dbReference>
<keyword evidence="12" id="KW-1185">Reference proteome</keyword>
<dbReference type="PROSITE" id="PS50853">
    <property type="entry name" value="FN3"/>
    <property type="match status" value="1"/>
</dbReference>